<name>A0ABW2QJB7_9BURK</name>
<dbReference type="SUPFAM" id="SSF143011">
    <property type="entry name" value="RelE-like"/>
    <property type="match status" value="1"/>
</dbReference>
<dbReference type="Pfam" id="PF05016">
    <property type="entry name" value="ParE_toxin"/>
    <property type="match status" value="1"/>
</dbReference>
<reference evidence="4" key="1">
    <citation type="journal article" date="2019" name="Int. J. Syst. Evol. Microbiol.">
        <title>The Global Catalogue of Microorganisms (GCM) 10K type strain sequencing project: providing services to taxonomists for standard genome sequencing and annotation.</title>
        <authorList>
            <consortium name="The Broad Institute Genomics Platform"/>
            <consortium name="The Broad Institute Genome Sequencing Center for Infectious Disease"/>
            <person name="Wu L."/>
            <person name="Ma J."/>
        </authorList>
    </citation>
    <scope>NUCLEOTIDE SEQUENCE [LARGE SCALE GENOMIC DNA]</scope>
    <source>
        <strain evidence="4">CGMCC 1.12371</strain>
    </source>
</reference>
<gene>
    <name evidence="3" type="ORF">ACFQPB_09815</name>
</gene>
<evidence type="ECO:0000313" key="3">
    <source>
        <dbReference type="EMBL" id="MFC7409156.1"/>
    </source>
</evidence>
<dbReference type="InterPro" id="IPR007712">
    <property type="entry name" value="RelE/ParE_toxin"/>
</dbReference>
<protein>
    <submittedName>
        <fullName evidence="3">Type II toxin-antitoxin system RelE/ParE family toxin</fullName>
    </submittedName>
</protein>
<sequence>MTAVYALAFKTSALKEWQRLDKAVQTQFKKKLAEHLQQPHVPSAKLAGLPNAYKIKLRATGFRLVYEMNDHTVTVTVVAVGKREDNAVYRTAHTRLR</sequence>
<dbReference type="InterPro" id="IPR035093">
    <property type="entry name" value="RelE/ParE_toxin_dom_sf"/>
</dbReference>
<comment type="caution">
    <text evidence="3">The sequence shown here is derived from an EMBL/GenBank/DDBJ whole genome shotgun (WGS) entry which is preliminary data.</text>
</comment>
<dbReference type="Gene3D" id="3.30.2310.20">
    <property type="entry name" value="RelE-like"/>
    <property type="match status" value="1"/>
</dbReference>
<dbReference type="Proteomes" id="UP001596501">
    <property type="component" value="Unassembled WGS sequence"/>
</dbReference>
<dbReference type="PANTHER" id="PTHR35601:SF1">
    <property type="entry name" value="TOXIN RELE"/>
    <property type="match status" value="1"/>
</dbReference>
<dbReference type="PANTHER" id="PTHR35601">
    <property type="entry name" value="TOXIN RELE"/>
    <property type="match status" value="1"/>
</dbReference>
<accession>A0ABW2QJB7</accession>
<keyword evidence="2" id="KW-1277">Toxin-antitoxin system</keyword>
<keyword evidence="4" id="KW-1185">Reference proteome</keyword>
<organism evidence="3 4">
    <name type="scientific">Hydrogenophaga atypica</name>
    <dbReference type="NCBI Taxonomy" id="249409"/>
    <lineage>
        <taxon>Bacteria</taxon>
        <taxon>Pseudomonadati</taxon>
        <taxon>Pseudomonadota</taxon>
        <taxon>Betaproteobacteria</taxon>
        <taxon>Burkholderiales</taxon>
        <taxon>Comamonadaceae</taxon>
        <taxon>Hydrogenophaga</taxon>
    </lineage>
</organism>
<evidence type="ECO:0000313" key="4">
    <source>
        <dbReference type="Proteomes" id="UP001596501"/>
    </source>
</evidence>
<evidence type="ECO:0000256" key="2">
    <source>
        <dbReference type="ARBA" id="ARBA00022649"/>
    </source>
</evidence>
<dbReference type="EMBL" id="JBHTCA010000005">
    <property type="protein sequence ID" value="MFC7409156.1"/>
    <property type="molecule type" value="Genomic_DNA"/>
</dbReference>
<evidence type="ECO:0000256" key="1">
    <source>
        <dbReference type="ARBA" id="ARBA00006226"/>
    </source>
</evidence>
<proteinExistence type="inferred from homology"/>
<comment type="similarity">
    <text evidence="1">Belongs to the RelE toxin family.</text>
</comment>
<dbReference type="RefSeq" id="WP_382222462.1">
    <property type="nucleotide sequence ID" value="NZ_JBHTCA010000005.1"/>
</dbReference>